<proteinExistence type="predicted"/>
<accession>A0A2I2FRX0</accession>
<sequence length="104" mass="11000">MKSFLAILLPLASLALAQELPVCDGGALKCCAGVTPYSVLPNEILADYGVDSEDEGNICGNGTPIDDEFDFDICDAAEDTVQCCLPFVPVGELAEDLTFNCHDI</sequence>
<dbReference type="VEuPathDB" id="FungiDB:P170DRAFT_431325"/>
<name>A0A2I2FRX0_9EURO</name>
<evidence type="ECO:0000256" key="1">
    <source>
        <dbReference type="SAM" id="SignalP"/>
    </source>
</evidence>
<keyword evidence="1" id="KW-0732">Signal</keyword>
<dbReference type="Proteomes" id="UP000234275">
    <property type="component" value="Unassembled WGS sequence"/>
</dbReference>
<feature type="chain" id="PRO_5014172499" description="Hydrophobin" evidence="1">
    <location>
        <begin position="18"/>
        <end position="104"/>
    </location>
</feature>
<dbReference type="AlphaFoldDB" id="A0A2I2FRX0"/>
<protein>
    <recommendedName>
        <fullName evidence="4">Hydrophobin</fullName>
    </recommendedName>
</protein>
<comment type="caution">
    <text evidence="2">The sequence shown here is derived from an EMBL/GenBank/DDBJ whole genome shotgun (WGS) entry which is preliminary data.</text>
</comment>
<evidence type="ECO:0000313" key="2">
    <source>
        <dbReference type="EMBL" id="PLB43380.1"/>
    </source>
</evidence>
<dbReference type="RefSeq" id="XP_024698682.1">
    <property type="nucleotide sequence ID" value="XM_024848026.1"/>
</dbReference>
<reference evidence="2 3" key="1">
    <citation type="submission" date="2016-12" db="EMBL/GenBank/DDBJ databases">
        <title>The genomes of Aspergillus section Nigri reveals drivers in fungal speciation.</title>
        <authorList>
            <consortium name="DOE Joint Genome Institute"/>
            <person name="Vesth T.C."/>
            <person name="Nybo J."/>
            <person name="Theobald S."/>
            <person name="Brandl J."/>
            <person name="Frisvad J.C."/>
            <person name="Nielsen K.F."/>
            <person name="Lyhne E.K."/>
            <person name="Kogle M.E."/>
            <person name="Kuo A."/>
            <person name="Riley R."/>
            <person name="Clum A."/>
            <person name="Nolan M."/>
            <person name="Lipzen A."/>
            <person name="Salamov A."/>
            <person name="Henrissat B."/>
            <person name="Wiebenga A."/>
            <person name="De Vries R.P."/>
            <person name="Grigoriev I.V."/>
            <person name="Mortensen U.H."/>
            <person name="Andersen M.R."/>
            <person name="Baker S.E."/>
        </authorList>
    </citation>
    <scope>NUCLEOTIDE SEQUENCE [LARGE SCALE GENOMIC DNA]</scope>
    <source>
        <strain evidence="2 3">IBT 23096</strain>
    </source>
</reference>
<feature type="signal peptide" evidence="1">
    <location>
        <begin position="1"/>
        <end position="17"/>
    </location>
</feature>
<dbReference type="GeneID" id="36555725"/>
<organism evidence="2 3">
    <name type="scientific">Aspergillus steynii IBT 23096</name>
    <dbReference type="NCBI Taxonomy" id="1392250"/>
    <lineage>
        <taxon>Eukaryota</taxon>
        <taxon>Fungi</taxon>
        <taxon>Dikarya</taxon>
        <taxon>Ascomycota</taxon>
        <taxon>Pezizomycotina</taxon>
        <taxon>Eurotiomycetes</taxon>
        <taxon>Eurotiomycetidae</taxon>
        <taxon>Eurotiales</taxon>
        <taxon>Aspergillaceae</taxon>
        <taxon>Aspergillus</taxon>
        <taxon>Aspergillus subgen. Circumdati</taxon>
    </lineage>
</organism>
<evidence type="ECO:0000313" key="3">
    <source>
        <dbReference type="Proteomes" id="UP000234275"/>
    </source>
</evidence>
<keyword evidence="3" id="KW-1185">Reference proteome</keyword>
<evidence type="ECO:0008006" key="4">
    <source>
        <dbReference type="Google" id="ProtNLM"/>
    </source>
</evidence>
<dbReference type="OrthoDB" id="4407613at2759"/>
<dbReference type="EMBL" id="MSFO01000011">
    <property type="protein sequence ID" value="PLB43380.1"/>
    <property type="molecule type" value="Genomic_DNA"/>
</dbReference>
<gene>
    <name evidence="2" type="ORF">P170DRAFT_431325</name>
</gene>